<feature type="compositionally biased region" description="Basic residues" evidence="1">
    <location>
        <begin position="16"/>
        <end position="26"/>
    </location>
</feature>
<evidence type="ECO:0000256" key="1">
    <source>
        <dbReference type="SAM" id="MobiDB-lite"/>
    </source>
</evidence>
<proteinExistence type="predicted"/>
<dbReference type="AlphaFoldDB" id="E2BA68"/>
<sequence length="76" mass="8482">MTTTTTNTTPPPPPTPHHHHHHHHYYHTTTATITTTPSQLYLQVDDYIGHCKRDARLVTASPGACVFLQATPHYSA</sequence>
<gene>
    <name evidence="2" type="ORF">EAI_05345</name>
</gene>
<reference evidence="2 3" key="1">
    <citation type="journal article" date="2010" name="Science">
        <title>Genomic comparison of the ants Camponotus floridanus and Harpegnathos saltator.</title>
        <authorList>
            <person name="Bonasio R."/>
            <person name="Zhang G."/>
            <person name="Ye C."/>
            <person name="Mutti N.S."/>
            <person name="Fang X."/>
            <person name="Qin N."/>
            <person name="Donahue G."/>
            <person name="Yang P."/>
            <person name="Li Q."/>
            <person name="Li C."/>
            <person name="Zhang P."/>
            <person name="Huang Z."/>
            <person name="Berger S.L."/>
            <person name="Reinberg D."/>
            <person name="Wang J."/>
            <person name="Liebig J."/>
        </authorList>
    </citation>
    <scope>NUCLEOTIDE SEQUENCE [LARGE SCALE GENOMIC DNA]</scope>
    <source>
        <strain evidence="2 3">R22 G/1</strain>
    </source>
</reference>
<dbReference type="Proteomes" id="UP000008237">
    <property type="component" value="Unassembled WGS sequence"/>
</dbReference>
<dbReference type="EMBL" id="GL446678">
    <property type="protein sequence ID" value="EFN87410.1"/>
    <property type="molecule type" value="Genomic_DNA"/>
</dbReference>
<feature type="region of interest" description="Disordered" evidence="1">
    <location>
        <begin position="1"/>
        <end position="29"/>
    </location>
</feature>
<evidence type="ECO:0000313" key="2">
    <source>
        <dbReference type="EMBL" id="EFN87410.1"/>
    </source>
</evidence>
<organism evidence="3">
    <name type="scientific">Harpegnathos saltator</name>
    <name type="common">Jerdon's jumping ant</name>
    <dbReference type="NCBI Taxonomy" id="610380"/>
    <lineage>
        <taxon>Eukaryota</taxon>
        <taxon>Metazoa</taxon>
        <taxon>Ecdysozoa</taxon>
        <taxon>Arthropoda</taxon>
        <taxon>Hexapoda</taxon>
        <taxon>Insecta</taxon>
        <taxon>Pterygota</taxon>
        <taxon>Neoptera</taxon>
        <taxon>Endopterygota</taxon>
        <taxon>Hymenoptera</taxon>
        <taxon>Apocrita</taxon>
        <taxon>Aculeata</taxon>
        <taxon>Formicoidea</taxon>
        <taxon>Formicidae</taxon>
        <taxon>Ponerinae</taxon>
        <taxon>Ponerini</taxon>
        <taxon>Harpegnathos</taxon>
    </lineage>
</organism>
<keyword evidence="3" id="KW-1185">Reference proteome</keyword>
<protein>
    <submittedName>
        <fullName evidence="2">Uncharacterized protein</fullName>
    </submittedName>
</protein>
<name>E2BA68_HARSA</name>
<evidence type="ECO:0000313" key="3">
    <source>
        <dbReference type="Proteomes" id="UP000008237"/>
    </source>
</evidence>
<dbReference type="InParanoid" id="E2BA68"/>
<accession>E2BA68</accession>